<dbReference type="Proteomes" id="UP000311382">
    <property type="component" value="Unassembled WGS sequence"/>
</dbReference>
<dbReference type="EMBL" id="SOZI01000111">
    <property type="protein sequence ID" value="TNY19028.1"/>
    <property type="molecule type" value="Genomic_DNA"/>
</dbReference>
<accession>A0A5C5FQ83</accession>
<evidence type="ECO:0000313" key="2">
    <source>
        <dbReference type="Proteomes" id="UP000311382"/>
    </source>
</evidence>
<proteinExistence type="predicted"/>
<organism evidence="1 2">
    <name type="scientific">Rhodotorula diobovata</name>
    <dbReference type="NCBI Taxonomy" id="5288"/>
    <lineage>
        <taxon>Eukaryota</taxon>
        <taxon>Fungi</taxon>
        <taxon>Dikarya</taxon>
        <taxon>Basidiomycota</taxon>
        <taxon>Pucciniomycotina</taxon>
        <taxon>Microbotryomycetes</taxon>
        <taxon>Sporidiobolales</taxon>
        <taxon>Sporidiobolaceae</taxon>
        <taxon>Rhodotorula</taxon>
    </lineage>
</organism>
<name>A0A5C5FQ83_9BASI</name>
<reference evidence="1 2" key="1">
    <citation type="submission" date="2019-03" db="EMBL/GenBank/DDBJ databases">
        <title>Rhodosporidium diobovatum UCD-FST 08-225 genome sequencing, assembly, and annotation.</title>
        <authorList>
            <person name="Fakankun I.U."/>
            <person name="Fristensky B."/>
            <person name="Levin D.B."/>
        </authorList>
    </citation>
    <scope>NUCLEOTIDE SEQUENCE [LARGE SCALE GENOMIC DNA]</scope>
    <source>
        <strain evidence="1 2">UCD-FST 08-225</strain>
    </source>
</reference>
<protein>
    <submittedName>
        <fullName evidence="1">Uncharacterized protein</fullName>
    </submittedName>
</protein>
<sequence length="175" mass="19215">MSRSMISLSVELLPRSALLVFPPGCLLCRPPLFASGLLRLRTDALAREPLSPKGTQHPDVPRMCAHPLVRLGQILQPGQPRAHHSQKAAQDGGRKHRKCRACVQLPRRLKIQHIVRQARGLDLAVAELLEAAFAEWARTGAASSRSLGVRGSRRAPMGHRMQYLYWGTPVGDGTA</sequence>
<comment type="caution">
    <text evidence="1">The sequence shown here is derived from an EMBL/GenBank/DDBJ whole genome shotgun (WGS) entry which is preliminary data.</text>
</comment>
<evidence type="ECO:0000313" key="1">
    <source>
        <dbReference type="EMBL" id="TNY19028.1"/>
    </source>
</evidence>
<keyword evidence="2" id="KW-1185">Reference proteome</keyword>
<dbReference type="AlphaFoldDB" id="A0A5C5FQ83"/>
<gene>
    <name evidence="1" type="ORF">DMC30DRAFT_24413</name>
</gene>